<organism evidence="1 2">
    <name type="scientific">Streptomonospora nanhaiensis</name>
    <dbReference type="NCBI Taxonomy" id="1323731"/>
    <lineage>
        <taxon>Bacteria</taxon>
        <taxon>Bacillati</taxon>
        <taxon>Actinomycetota</taxon>
        <taxon>Actinomycetes</taxon>
        <taxon>Streptosporangiales</taxon>
        <taxon>Nocardiopsidaceae</taxon>
        <taxon>Streptomonospora</taxon>
    </lineage>
</organism>
<keyword evidence="2" id="KW-1185">Reference proteome</keyword>
<evidence type="ECO:0000313" key="2">
    <source>
        <dbReference type="Proteomes" id="UP001156498"/>
    </source>
</evidence>
<reference evidence="1 2" key="1">
    <citation type="journal article" date="2013" name="Int. J. Syst. Evol. Microbiol.">
        <title>Description of Streptomonospora sediminis sp. nov. and Streptomonospora nanhaiensis sp. nov., and reclassification of Nocardiopsis arabia Hozzein &amp; Goodfellow 2008 as Streptomonospora arabica comb. nov. and emended description of the genus Streptomonospora.</title>
        <authorList>
            <person name="Zhang D.F."/>
            <person name="Pan H.Q."/>
            <person name="He J."/>
            <person name="Zhang X.M."/>
            <person name="Zhang Y.G."/>
            <person name="Klenk H.P."/>
            <person name="Hu J.C."/>
            <person name="Li W.J."/>
        </authorList>
    </citation>
    <scope>NUCLEOTIDE SEQUENCE [LARGE SCALE GENOMIC DNA]</scope>
    <source>
        <strain evidence="1 2">12A09</strain>
    </source>
</reference>
<sequence length="62" mass="6951">MGLFGKTHKADTDSAWVTAYALADGTHAYQARCSCGWFSDVFVEELQFVRDLRQDHADTGRP</sequence>
<evidence type="ECO:0000313" key="1">
    <source>
        <dbReference type="EMBL" id="WAE72941.1"/>
    </source>
</evidence>
<dbReference type="EMBL" id="CP113264">
    <property type="protein sequence ID" value="WAE72941.1"/>
    <property type="molecule type" value="Genomic_DNA"/>
</dbReference>
<protein>
    <recommendedName>
        <fullName evidence="3">Transposase</fullName>
    </recommendedName>
</protein>
<name>A0ABY6YLN6_9ACTN</name>
<evidence type="ECO:0008006" key="3">
    <source>
        <dbReference type="Google" id="ProtNLM"/>
    </source>
</evidence>
<gene>
    <name evidence="1" type="ORF">OUQ99_27860</name>
</gene>
<dbReference type="Proteomes" id="UP001156498">
    <property type="component" value="Chromosome"/>
</dbReference>
<accession>A0ABY6YLN6</accession>
<proteinExistence type="predicted"/>
<dbReference type="RefSeq" id="WP_267946731.1">
    <property type="nucleotide sequence ID" value="NZ_CP113264.1"/>
</dbReference>